<dbReference type="AlphaFoldDB" id="A0AAX6G9N2"/>
<protein>
    <submittedName>
        <fullName evidence="1">Serine/threonine-protein kinase TOR</fullName>
    </submittedName>
</protein>
<name>A0AAX6G9N2_IRIPA</name>
<comment type="caution">
    <text evidence="1">The sequence shown here is derived from an EMBL/GenBank/DDBJ whole genome shotgun (WGS) entry which is preliminary data.</text>
</comment>
<dbReference type="GO" id="GO:0016301">
    <property type="term" value="F:kinase activity"/>
    <property type="evidence" value="ECO:0007669"/>
    <property type="project" value="UniProtKB-KW"/>
</dbReference>
<dbReference type="Proteomes" id="UP001140949">
    <property type="component" value="Unassembled WGS sequence"/>
</dbReference>
<reference evidence="1" key="2">
    <citation type="submission" date="2023-04" db="EMBL/GenBank/DDBJ databases">
        <authorList>
            <person name="Bruccoleri R.E."/>
            <person name="Oakeley E.J."/>
            <person name="Faust A.-M."/>
            <person name="Dessus-Babus S."/>
            <person name="Altorfer M."/>
            <person name="Burckhardt D."/>
            <person name="Oertli M."/>
            <person name="Naumann U."/>
            <person name="Petersen F."/>
            <person name="Wong J."/>
        </authorList>
    </citation>
    <scope>NUCLEOTIDE SEQUENCE</scope>
    <source>
        <strain evidence="1">GSM-AAB239-AS_SAM_17_03QT</strain>
        <tissue evidence="1">Leaf</tissue>
    </source>
</reference>
<sequence>MDQLYERISYLFDISEVTDNLGALPVVDELINVTLAESASKVSQFSSYMKTIFEAKRDPEVLILT</sequence>
<evidence type="ECO:0000313" key="1">
    <source>
        <dbReference type="EMBL" id="KAJ6824951.1"/>
    </source>
</evidence>
<evidence type="ECO:0000313" key="2">
    <source>
        <dbReference type="Proteomes" id="UP001140949"/>
    </source>
</evidence>
<keyword evidence="1" id="KW-0808">Transferase</keyword>
<proteinExistence type="predicted"/>
<dbReference type="EMBL" id="JANAVB010021797">
    <property type="protein sequence ID" value="KAJ6824951.1"/>
    <property type="molecule type" value="Genomic_DNA"/>
</dbReference>
<accession>A0AAX6G9N2</accession>
<gene>
    <name evidence="1" type="ORF">M6B38_380970</name>
</gene>
<keyword evidence="2" id="KW-1185">Reference proteome</keyword>
<organism evidence="1 2">
    <name type="scientific">Iris pallida</name>
    <name type="common">Sweet iris</name>
    <dbReference type="NCBI Taxonomy" id="29817"/>
    <lineage>
        <taxon>Eukaryota</taxon>
        <taxon>Viridiplantae</taxon>
        <taxon>Streptophyta</taxon>
        <taxon>Embryophyta</taxon>
        <taxon>Tracheophyta</taxon>
        <taxon>Spermatophyta</taxon>
        <taxon>Magnoliopsida</taxon>
        <taxon>Liliopsida</taxon>
        <taxon>Asparagales</taxon>
        <taxon>Iridaceae</taxon>
        <taxon>Iridoideae</taxon>
        <taxon>Irideae</taxon>
        <taxon>Iris</taxon>
    </lineage>
</organism>
<keyword evidence="1" id="KW-0418">Kinase</keyword>
<reference evidence="1" key="1">
    <citation type="journal article" date="2023" name="GigaByte">
        <title>Genome assembly of the bearded iris, Iris pallida Lam.</title>
        <authorList>
            <person name="Bruccoleri R.E."/>
            <person name="Oakeley E.J."/>
            <person name="Faust A.M.E."/>
            <person name="Altorfer M."/>
            <person name="Dessus-Babus S."/>
            <person name="Burckhardt D."/>
            <person name="Oertli M."/>
            <person name="Naumann U."/>
            <person name="Petersen F."/>
            <person name="Wong J."/>
        </authorList>
    </citation>
    <scope>NUCLEOTIDE SEQUENCE</scope>
    <source>
        <strain evidence="1">GSM-AAB239-AS_SAM_17_03QT</strain>
    </source>
</reference>